<dbReference type="AlphaFoldDB" id="A0A2G8KSX0"/>
<evidence type="ECO:0000313" key="1">
    <source>
        <dbReference type="EMBL" id="PIK51099.1"/>
    </source>
</evidence>
<keyword evidence="2" id="KW-1185">Reference proteome</keyword>
<comment type="caution">
    <text evidence="1">The sequence shown here is derived from an EMBL/GenBank/DDBJ whole genome shotgun (WGS) entry which is preliminary data.</text>
</comment>
<dbReference type="Proteomes" id="UP000230750">
    <property type="component" value="Unassembled WGS sequence"/>
</dbReference>
<protein>
    <submittedName>
        <fullName evidence="1">Uncharacterized protein</fullName>
    </submittedName>
</protein>
<organism evidence="1 2">
    <name type="scientific">Stichopus japonicus</name>
    <name type="common">Sea cucumber</name>
    <dbReference type="NCBI Taxonomy" id="307972"/>
    <lineage>
        <taxon>Eukaryota</taxon>
        <taxon>Metazoa</taxon>
        <taxon>Echinodermata</taxon>
        <taxon>Eleutherozoa</taxon>
        <taxon>Echinozoa</taxon>
        <taxon>Holothuroidea</taxon>
        <taxon>Aspidochirotacea</taxon>
        <taxon>Aspidochirotida</taxon>
        <taxon>Stichopodidae</taxon>
        <taxon>Apostichopus</taxon>
    </lineage>
</organism>
<evidence type="ECO:0000313" key="2">
    <source>
        <dbReference type="Proteomes" id="UP000230750"/>
    </source>
</evidence>
<dbReference type="EMBL" id="MRZV01000390">
    <property type="protein sequence ID" value="PIK51099.1"/>
    <property type="molecule type" value="Genomic_DNA"/>
</dbReference>
<name>A0A2G8KSX0_STIJA</name>
<proteinExistence type="predicted"/>
<reference evidence="1 2" key="1">
    <citation type="journal article" date="2017" name="PLoS Biol.">
        <title>The sea cucumber genome provides insights into morphological evolution and visceral regeneration.</title>
        <authorList>
            <person name="Zhang X."/>
            <person name="Sun L."/>
            <person name="Yuan J."/>
            <person name="Sun Y."/>
            <person name="Gao Y."/>
            <person name="Zhang L."/>
            <person name="Li S."/>
            <person name="Dai H."/>
            <person name="Hamel J.F."/>
            <person name="Liu C."/>
            <person name="Yu Y."/>
            <person name="Liu S."/>
            <person name="Lin W."/>
            <person name="Guo K."/>
            <person name="Jin S."/>
            <person name="Xu P."/>
            <person name="Storey K.B."/>
            <person name="Huan P."/>
            <person name="Zhang T."/>
            <person name="Zhou Y."/>
            <person name="Zhang J."/>
            <person name="Lin C."/>
            <person name="Li X."/>
            <person name="Xing L."/>
            <person name="Huo D."/>
            <person name="Sun M."/>
            <person name="Wang L."/>
            <person name="Mercier A."/>
            <person name="Li F."/>
            <person name="Yang H."/>
            <person name="Xiang J."/>
        </authorList>
    </citation>
    <scope>NUCLEOTIDE SEQUENCE [LARGE SCALE GENOMIC DNA]</scope>
    <source>
        <strain evidence="1">Shaxun</strain>
        <tissue evidence="1">Muscle</tissue>
    </source>
</reference>
<accession>A0A2G8KSX0</accession>
<gene>
    <name evidence="1" type="ORF">BSL78_12011</name>
</gene>
<sequence>MELGFFPGEEHIFLPLIKTSVTGLRGWLLTLGIHQHAIQPDPPFSIKEAIQNGNTTHLKNFPQDRFLDAIEALKTVKNGTNDAWVLEWDIDSILAPYREMGIELPEQDQPTGLPMEMIRPQTEESSLAYHVTQLDVDACEALLYTFNSYFMVFVPSTDGRVFLLDDHPHKQMEGGAIVLVCPNTTEHVQDMLNRYHFEYFKSPFNLGQGTKFSFRC</sequence>
<dbReference type="OrthoDB" id="10599796at2759"/>